<name>A0A1K1M144_9FLAO</name>
<organism evidence="5 6">
    <name type="scientific">Cellulophaga fucicola</name>
    <dbReference type="NCBI Taxonomy" id="76595"/>
    <lineage>
        <taxon>Bacteria</taxon>
        <taxon>Pseudomonadati</taxon>
        <taxon>Bacteroidota</taxon>
        <taxon>Flavobacteriia</taxon>
        <taxon>Flavobacteriales</taxon>
        <taxon>Flavobacteriaceae</taxon>
        <taxon>Cellulophaga</taxon>
    </lineage>
</organism>
<evidence type="ECO:0000313" key="5">
    <source>
        <dbReference type="EMBL" id="SFW16831.1"/>
    </source>
</evidence>
<sequence length="246" mass="28367">MFQFFSKKYFLIDYLEGFTDIHNHILPGIDDGAKTPEESISLLKGFKEFGVTNFIATPHIMSGYYPNTPQTIKASLALLQNELKSNNLDSFTIEVAAEHMVDPYFESIIDTKTFMPLKEDFILIEMSFLQESINFKDAVQKLNHLPISPILAHPERYAFVHNKFGDYQYYKELGTFFQLNLLSLCNYYGPEVHKAALKLLDANMYNFVGSDVHNSRQLQTLKEIKLPLKTIEKLKPIIENTNYNFG</sequence>
<dbReference type="AlphaFoldDB" id="A0A1K1M144"/>
<keyword evidence="6" id="KW-1185">Reference proteome</keyword>
<evidence type="ECO:0000313" key="6">
    <source>
        <dbReference type="Proteomes" id="UP000183257"/>
    </source>
</evidence>
<comment type="similarity">
    <text evidence="1">Belongs to the metallo-dependent hydrolases superfamily. CpsB/CapC family.</text>
</comment>
<dbReference type="Proteomes" id="UP000183257">
    <property type="component" value="Unassembled WGS sequence"/>
</dbReference>
<evidence type="ECO:0000256" key="4">
    <source>
        <dbReference type="ARBA" id="ARBA00051722"/>
    </source>
</evidence>
<dbReference type="RefSeq" id="WP_072301946.1">
    <property type="nucleotide sequence ID" value="NZ_FPIY01000001.1"/>
</dbReference>
<dbReference type="PIRSF" id="PIRSF016557">
    <property type="entry name" value="Caps_synth_CpsB"/>
    <property type="match status" value="1"/>
</dbReference>
<protein>
    <recommendedName>
        <fullName evidence="2">protein-tyrosine-phosphatase</fullName>
        <ecNumber evidence="2">3.1.3.48</ecNumber>
    </recommendedName>
</protein>
<evidence type="ECO:0000256" key="2">
    <source>
        <dbReference type="ARBA" id="ARBA00013064"/>
    </source>
</evidence>
<dbReference type="PANTHER" id="PTHR39181">
    <property type="entry name" value="TYROSINE-PROTEIN PHOSPHATASE YWQE"/>
    <property type="match status" value="1"/>
</dbReference>
<dbReference type="PANTHER" id="PTHR39181:SF1">
    <property type="entry name" value="TYROSINE-PROTEIN PHOSPHATASE YWQE"/>
    <property type="match status" value="1"/>
</dbReference>
<dbReference type="Gene3D" id="3.20.20.140">
    <property type="entry name" value="Metal-dependent hydrolases"/>
    <property type="match status" value="1"/>
</dbReference>
<reference evidence="6" key="1">
    <citation type="submission" date="2016-11" db="EMBL/GenBank/DDBJ databases">
        <authorList>
            <person name="Varghese N."/>
            <person name="Submissions S."/>
        </authorList>
    </citation>
    <scope>NUCLEOTIDE SEQUENCE [LARGE SCALE GENOMIC DNA]</scope>
    <source>
        <strain evidence="6">DSM 24786</strain>
    </source>
</reference>
<evidence type="ECO:0000256" key="1">
    <source>
        <dbReference type="ARBA" id="ARBA00005750"/>
    </source>
</evidence>
<dbReference type="InterPro" id="IPR016667">
    <property type="entry name" value="Caps_polysacc_synth_CpsB/CapC"/>
</dbReference>
<accession>A0A1K1M144</accession>
<dbReference type="EMBL" id="FPIY01000001">
    <property type="protein sequence ID" value="SFW16831.1"/>
    <property type="molecule type" value="Genomic_DNA"/>
</dbReference>
<dbReference type="SUPFAM" id="SSF89550">
    <property type="entry name" value="PHP domain-like"/>
    <property type="match status" value="1"/>
</dbReference>
<evidence type="ECO:0000256" key="3">
    <source>
        <dbReference type="ARBA" id="ARBA00022801"/>
    </source>
</evidence>
<comment type="catalytic activity">
    <reaction evidence="4">
        <text>O-phospho-L-tyrosyl-[protein] + H2O = L-tyrosyl-[protein] + phosphate</text>
        <dbReference type="Rhea" id="RHEA:10684"/>
        <dbReference type="Rhea" id="RHEA-COMP:10136"/>
        <dbReference type="Rhea" id="RHEA-COMP:20101"/>
        <dbReference type="ChEBI" id="CHEBI:15377"/>
        <dbReference type="ChEBI" id="CHEBI:43474"/>
        <dbReference type="ChEBI" id="CHEBI:46858"/>
        <dbReference type="ChEBI" id="CHEBI:61978"/>
        <dbReference type="EC" id="3.1.3.48"/>
    </reaction>
</comment>
<dbReference type="STRING" id="76595.SAMN05660313_00252"/>
<dbReference type="EC" id="3.1.3.48" evidence="2"/>
<dbReference type="InterPro" id="IPR016195">
    <property type="entry name" value="Pol/histidinol_Pase-like"/>
</dbReference>
<dbReference type="Pfam" id="PF19567">
    <property type="entry name" value="CpsB_CapC"/>
    <property type="match status" value="1"/>
</dbReference>
<dbReference type="GO" id="GO:0004725">
    <property type="term" value="F:protein tyrosine phosphatase activity"/>
    <property type="evidence" value="ECO:0007669"/>
    <property type="project" value="UniProtKB-EC"/>
</dbReference>
<dbReference type="GO" id="GO:0030145">
    <property type="term" value="F:manganese ion binding"/>
    <property type="evidence" value="ECO:0007669"/>
    <property type="project" value="InterPro"/>
</dbReference>
<gene>
    <name evidence="5" type="ORF">SAMN05660313_00252</name>
</gene>
<keyword evidence="3" id="KW-0378">Hydrolase</keyword>
<dbReference type="OrthoDB" id="9788539at2"/>
<proteinExistence type="inferred from homology"/>